<evidence type="ECO:0000313" key="5">
    <source>
        <dbReference type="Proteomes" id="UP000076935"/>
    </source>
</evidence>
<dbReference type="RefSeq" id="WP_063965582.1">
    <property type="nucleotide sequence ID" value="NZ_JBCNAN010000038.1"/>
</dbReference>
<evidence type="ECO:0000256" key="1">
    <source>
        <dbReference type="ARBA" id="ARBA00023015"/>
    </source>
</evidence>
<evidence type="ECO:0000256" key="2">
    <source>
        <dbReference type="ARBA" id="ARBA00023163"/>
    </source>
</evidence>
<dbReference type="Gene3D" id="1.10.10.60">
    <property type="entry name" value="Homeodomain-like"/>
    <property type="match status" value="1"/>
</dbReference>
<dbReference type="AlphaFoldDB" id="A0A177L5Y8"/>
<keyword evidence="1" id="KW-0805">Transcription regulation</keyword>
<dbReference type="InterPro" id="IPR009057">
    <property type="entry name" value="Homeodomain-like_sf"/>
</dbReference>
<gene>
    <name evidence="4" type="ORF">AWH49_02245</name>
</gene>
<name>A0A177L5Y8_9BACI</name>
<dbReference type="SUPFAM" id="SSF46689">
    <property type="entry name" value="Homeodomain-like"/>
    <property type="match status" value="1"/>
</dbReference>
<protein>
    <submittedName>
        <fullName evidence="4">TetR family transcriptional regulator</fullName>
    </submittedName>
</protein>
<dbReference type="InterPro" id="IPR025996">
    <property type="entry name" value="MT1864/Rv1816-like_C"/>
</dbReference>
<accession>A0A177L5Y8</accession>
<dbReference type="InterPro" id="IPR036271">
    <property type="entry name" value="Tet_transcr_reg_TetR-rel_C_sf"/>
</dbReference>
<comment type="caution">
    <text evidence="4">The sequence shown here is derived from an EMBL/GenBank/DDBJ whole genome shotgun (WGS) entry which is preliminary data.</text>
</comment>
<dbReference type="Pfam" id="PF13305">
    <property type="entry name" value="TetR_C_33"/>
    <property type="match status" value="1"/>
</dbReference>
<reference evidence="4 5" key="1">
    <citation type="submission" date="2016-01" db="EMBL/GenBank/DDBJ databases">
        <title>Investigation of taxonomic status of Bacillus aminovorans.</title>
        <authorList>
            <person name="Verma A."/>
            <person name="Pal Y."/>
            <person name="Krishnamurthi S."/>
        </authorList>
    </citation>
    <scope>NUCLEOTIDE SEQUENCE [LARGE SCALE GENOMIC DNA]</scope>
    <source>
        <strain evidence="4 5">DSM 1314</strain>
    </source>
</reference>
<evidence type="ECO:0000259" key="3">
    <source>
        <dbReference type="Pfam" id="PF13305"/>
    </source>
</evidence>
<keyword evidence="2" id="KW-0804">Transcription</keyword>
<keyword evidence="5" id="KW-1185">Reference proteome</keyword>
<dbReference type="STRING" id="29332.AWH48_14180"/>
<dbReference type="Proteomes" id="UP000076935">
    <property type="component" value="Unassembled WGS sequence"/>
</dbReference>
<proteinExistence type="predicted"/>
<feature type="domain" description="HTH-type transcriptional regulator MT1864/Rv1816-like C-terminal" evidence="3">
    <location>
        <begin position="85"/>
        <end position="180"/>
    </location>
</feature>
<sequence>MAPRAGIDVDTILQKAVEIIDRDGYEDLSIGKLAGALSIRPPSLYNHIGGLSELKQRLAVFGCGKLYEQMIGAAVGLSGDEAVYALSLEYVYFARQHPGLYEATFRAPDLHAPDLREAQEKVVQIVVQVLAVYKLDEETILHMVRGLRSMLHGFTSIEQTGGFGLPLNLDESFHMMIKTFLKGLPIKK</sequence>
<organism evidence="4 5">
    <name type="scientific">Domibacillus aminovorans</name>
    <dbReference type="NCBI Taxonomy" id="29332"/>
    <lineage>
        <taxon>Bacteria</taxon>
        <taxon>Bacillati</taxon>
        <taxon>Bacillota</taxon>
        <taxon>Bacilli</taxon>
        <taxon>Bacillales</taxon>
        <taxon>Bacillaceae</taxon>
        <taxon>Domibacillus</taxon>
    </lineage>
</organism>
<evidence type="ECO:0000313" key="4">
    <source>
        <dbReference type="EMBL" id="OAH61128.1"/>
    </source>
</evidence>
<dbReference type="Gene3D" id="1.10.357.10">
    <property type="entry name" value="Tetracycline Repressor, domain 2"/>
    <property type="match status" value="1"/>
</dbReference>
<dbReference type="EMBL" id="LQWY01000023">
    <property type="protein sequence ID" value="OAH61128.1"/>
    <property type="molecule type" value="Genomic_DNA"/>
</dbReference>
<dbReference type="SUPFAM" id="SSF48498">
    <property type="entry name" value="Tetracyclin repressor-like, C-terminal domain"/>
    <property type="match status" value="1"/>
</dbReference>